<gene>
    <name evidence="1" type="ORF">COI93_03730</name>
</gene>
<proteinExistence type="predicted"/>
<organism evidence="1 2">
    <name type="scientific">Bacillus cereus</name>
    <dbReference type="NCBI Taxonomy" id="1396"/>
    <lineage>
        <taxon>Bacteria</taxon>
        <taxon>Bacillati</taxon>
        <taxon>Bacillota</taxon>
        <taxon>Bacilli</taxon>
        <taxon>Bacillales</taxon>
        <taxon>Bacillaceae</taxon>
        <taxon>Bacillus</taxon>
        <taxon>Bacillus cereus group</taxon>
    </lineage>
</organism>
<dbReference type="Proteomes" id="UP000242656">
    <property type="component" value="Unassembled WGS sequence"/>
</dbReference>
<dbReference type="RefSeq" id="WP_098489713.1">
    <property type="nucleotide sequence ID" value="NZ_NUWN01000013.1"/>
</dbReference>
<dbReference type="EMBL" id="NUWN01000013">
    <property type="protein sequence ID" value="PFK46643.1"/>
    <property type="molecule type" value="Genomic_DNA"/>
</dbReference>
<evidence type="ECO:0000313" key="1">
    <source>
        <dbReference type="EMBL" id="PFK46643.1"/>
    </source>
</evidence>
<dbReference type="AlphaFoldDB" id="A0A2B0MWW5"/>
<protein>
    <submittedName>
        <fullName evidence="1">Uncharacterized protein</fullName>
    </submittedName>
</protein>
<sequence length="210" mass="23539">MLQNRNRSSNELLLSILSKHGGITVLLKLANVLGIDISRNHINPEHVQNITNQHPDDLLLSILDKPAGLDILIQVTQLADIHVRKEQITVEKYRKLLSSHKSLPPSHTTEISTTSTSSQRILSILEKITSPTIASNLFNIFTKILPLQTLTHLITSSITTSVIHTKQLDALKNFLTKENPTYIEKILQQLLLSTQTHSPLGELFKKNQSQ</sequence>
<name>A0A2B0MWW5_BACCE</name>
<comment type="caution">
    <text evidence="1">The sequence shown here is derived from an EMBL/GenBank/DDBJ whole genome shotgun (WGS) entry which is preliminary data.</text>
</comment>
<reference evidence="1 2" key="1">
    <citation type="submission" date="2017-09" db="EMBL/GenBank/DDBJ databases">
        <title>Large-scale bioinformatics analysis of Bacillus genomes uncovers conserved roles of natural products in bacterial physiology.</title>
        <authorList>
            <consortium name="Agbiome Team Llc"/>
            <person name="Bleich R.M."/>
            <person name="Grubbs K.J."/>
            <person name="Santa Maria K.C."/>
            <person name="Allen S.E."/>
            <person name="Farag S."/>
            <person name="Shank E.A."/>
            <person name="Bowers A."/>
        </authorList>
    </citation>
    <scope>NUCLEOTIDE SEQUENCE [LARGE SCALE GENOMIC DNA]</scope>
    <source>
        <strain evidence="1 2">AFS083043</strain>
    </source>
</reference>
<evidence type="ECO:0000313" key="2">
    <source>
        <dbReference type="Proteomes" id="UP000242656"/>
    </source>
</evidence>
<accession>A0A2B0MWW5</accession>